<protein>
    <recommendedName>
        <fullName evidence="10 11">UDP-N-acetylmuramoyl-tripeptide--D-alanyl-D-alanine ligase</fullName>
        <ecNumber evidence="10 11">6.3.2.10</ecNumber>
    </recommendedName>
    <alternativeName>
        <fullName evidence="10">D-alanyl-D-alanine-adding enzyme</fullName>
    </alternativeName>
</protein>
<evidence type="ECO:0000256" key="1">
    <source>
        <dbReference type="ARBA" id="ARBA00022490"/>
    </source>
</evidence>
<gene>
    <name evidence="10" type="primary">murF</name>
    <name evidence="15" type="ORF">ELS83_10610</name>
</gene>
<dbReference type="GO" id="GO:0016874">
    <property type="term" value="F:ligase activity"/>
    <property type="evidence" value="ECO:0007669"/>
    <property type="project" value="UniProtKB-KW"/>
</dbReference>
<evidence type="ECO:0000313" key="16">
    <source>
        <dbReference type="Proteomes" id="UP000732105"/>
    </source>
</evidence>
<dbReference type="PANTHER" id="PTHR43024">
    <property type="entry name" value="UDP-N-ACETYLMURAMOYL-TRIPEPTIDE--D-ALANYL-D-ALANINE LIGASE"/>
    <property type="match status" value="1"/>
</dbReference>
<reference evidence="15 16" key="1">
    <citation type="submission" date="2018-12" db="EMBL/GenBank/DDBJ databases">
        <title>Marinifilum JC070 sp. nov., a marine bacterium isolated from Yongle Blue Hole in the South China Sea.</title>
        <authorList>
            <person name="Fu T."/>
        </authorList>
    </citation>
    <scope>NUCLEOTIDE SEQUENCE [LARGE SCALE GENOMIC DNA]</scope>
    <source>
        <strain evidence="15 16">JC070</strain>
    </source>
</reference>
<dbReference type="NCBIfam" id="TIGR01143">
    <property type="entry name" value="murF"/>
    <property type="match status" value="1"/>
</dbReference>
<dbReference type="HAMAP" id="MF_02019">
    <property type="entry name" value="MurF"/>
    <property type="match status" value="1"/>
</dbReference>
<comment type="subcellular location">
    <subcellularLocation>
        <location evidence="10 11">Cytoplasm</location>
    </subcellularLocation>
</comment>
<comment type="caution">
    <text evidence="15">The sequence shown here is derived from an EMBL/GenBank/DDBJ whole genome shotgun (WGS) entry which is preliminary data.</text>
</comment>
<feature type="domain" description="Mur ligase C-terminal" evidence="13">
    <location>
        <begin position="302"/>
        <end position="418"/>
    </location>
</feature>
<evidence type="ECO:0000256" key="7">
    <source>
        <dbReference type="ARBA" id="ARBA00022984"/>
    </source>
</evidence>
<feature type="binding site" evidence="10">
    <location>
        <begin position="97"/>
        <end position="103"/>
    </location>
    <ligand>
        <name>ATP</name>
        <dbReference type="ChEBI" id="CHEBI:30616"/>
    </ligand>
</feature>
<name>A0ABX1WW05_9BACT</name>
<evidence type="ECO:0000256" key="2">
    <source>
        <dbReference type="ARBA" id="ARBA00022598"/>
    </source>
</evidence>
<dbReference type="Pfam" id="PF01225">
    <property type="entry name" value="Mur_ligase"/>
    <property type="match status" value="1"/>
</dbReference>
<sequence>MQNSKLYSLFKQFPTVVTDTRKVVPNSIFFALKGANFNGNRFAKSALENGCKYAIVDEKEFALNDSYLLVDDVLTALQDLAREHRRNLAIPILAITGTNGKTTTKELVNAVLSRKYKTFATQGNLNNHIGVPLTLLSMSEETNFGVVEMGANHPGEIKFLCEIAEPDFGIITNVGKAHLEGFGSFEGVKKTKKELYDYLQGKGKVFVNCENEHLMGMLNNQEIYSYGNTEEADSKAKFLQAAPYLVLELRSPKIGKLYIKTKLIGGYNFENALAAVTVGRYFDIKESDIKEALENYEPNNNRSQLKKTEKNVLFLDAYNANPTSMGVAVNNFADLPMKNKLVILGDMLELGEDSESEHQQLIELLQERSLDHVYLVGDIFSKVNKVDQFKTFLKAEEVSILLEKEAVSNHYILIKGSRGIQLEKLVEKL</sequence>
<evidence type="ECO:0000259" key="14">
    <source>
        <dbReference type="Pfam" id="PF08245"/>
    </source>
</evidence>
<evidence type="ECO:0000256" key="10">
    <source>
        <dbReference type="HAMAP-Rule" id="MF_02019"/>
    </source>
</evidence>
<evidence type="ECO:0000259" key="12">
    <source>
        <dbReference type="Pfam" id="PF01225"/>
    </source>
</evidence>
<dbReference type="SUPFAM" id="SSF53244">
    <property type="entry name" value="MurD-like peptide ligases, peptide-binding domain"/>
    <property type="match status" value="1"/>
</dbReference>
<evidence type="ECO:0000256" key="5">
    <source>
        <dbReference type="ARBA" id="ARBA00022840"/>
    </source>
</evidence>
<dbReference type="EMBL" id="RZNH01000015">
    <property type="protein sequence ID" value="NOU60279.1"/>
    <property type="molecule type" value="Genomic_DNA"/>
</dbReference>
<keyword evidence="4 10" id="KW-0547">Nucleotide-binding</keyword>
<keyword evidence="7 10" id="KW-0573">Peptidoglycan synthesis</keyword>
<keyword evidence="5 10" id="KW-0067">ATP-binding</keyword>
<dbReference type="InterPro" id="IPR005863">
    <property type="entry name" value="UDP-N-AcMur_synth"/>
</dbReference>
<dbReference type="InterPro" id="IPR004101">
    <property type="entry name" value="Mur_ligase_C"/>
</dbReference>
<proteinExistence type="inferred from homology"/>
<dbReference type="InterPro" id="IPR035911">
    <property type="entry name" value="MurE/MurF_N"/>
</dbReference>
<dbReference type="InterPro" id="IPR051046">
    <property type="entry name" value="MurCDEF_CellWall_CoF430Synth"/>
</dbReference>
<dbReference type="Gene3D" id="3.90.190.20">
    <property type="entry name" value="Mur ligase, C-terminal domain"/>
    <property type="match status" value="1"/>
</dbReference>
<dbReference type="Gene3D" id="3.40.1190.10">
    <property type="entry name" value="Mur-like, catalytic domain"/>
    <property type="match status" value="1"/>
</dbReference>
<evidence type="ECO:0000256" key="6">
    <source>
        <dbReference type="ARBA" id="ARBA00022960"/>
    </source>
</evidence>
<evidence type="ECO:0000256" key="4">
    <source>
        <dbReference type="ARBA" id="ARBA00022741"/>
    </source>
</evidence>
<evidence type="ECO:0000256" key="11">
    <source>
        <dbReference type="RuleBase" id="RU004136"/>
    </source>
</evidence>
<feature type="domain" description="Mur ligase central" evidence="14">
    <location>
        <begin position="95"/>
        <end position="278"/>
    </location>
</feature>
<comment type="catalytic activity">
    <reaction evidence="10 11">
        <text>D-alanyl-D-alanine + UDP-N-acetyl-alpha-D-muramoyl-L-alanyl-gamma-D-glutamyl-meso-2,6-diaminopimelate + ATP = UDP-N-acetyl-alpha-D-muramoyl-L-alanyl-gamma-D-glutamyl-meso-2,6-diaminopimeloyl-D-alanyl-D-alanine + ADP + phosphate + H(+)</text>
        <dbReference type="Rhea" id="RHEA:28374"/>
        <dbReference type="ChEBI" id="CHEBI:15378"/>
        <dbReference type="ChEBI" id="CHEBI:30616"/>
        <dbReference type="ChEBI" id="CHEBI:43474"/>
        <dbReference type="ChEBI" id="CHEBI:57822"/>
        <dbReference type="ChEBI" id="CHEBI:61386"/>
        <dbReference type="ChEBI" id="CHEBI:83905"/>
        <dbReference type="ChEBI" id="CHEBI:456216"/>
        <dbReference type="EC" id="6.3.2.10"/>
    </reaction>
</comment>
<evidence type="ECO:0000313" key="15">
    <source>
        <dbReference type="EMBL" id="NOU60279.1"/>
    </source>
</evidence>
<keyword evidence="2 10" id="KW-0436">Ligase</keyword>
<feature type="domain" description="Mur ligase N-terminal catalytic" evidence="12">
    <location>
        <begin position="16"/>
        <end position="83"/>
    </location>
</feature>
<accession>A0ABX1WW05</accession>
<organism evidence="15 16">
    <name type="scientific">Marinifilum caeruleilacunae</name>
    <dbReference type="NCBI Taxonomy" id="2499076"/>
    <lineage>
        <taxon>Bacteria</taxon>
        <taxon>Pseudomonadati</taxon>
        <taxon>Bacteroidota</taxon>
        <taxon>Bacteroidia</taxon>
        <taxon>Marinilabiliales</taxon>
        <taxon>Marinifilaceae</taxon>
    </lineage>
</organism>
<comment type="similarity">
    <text evidence="10">Belongs to the MurCDEF family. MurF subfamily.</text>
</comment>
<dbReference type="Pfam" id="PF02875">
    <property type="entry name" value="Mur_ligase_C"/>
    <property type="match status" value="1"/>
</dbReference>
<dbReference type="InterPro" id="IPR036565">
    <property type="entry name" value="Mur-like_cat_sf"/>
</dbReference>
<comment type="function">
    <text evidence="10 11">Involved in cell wall formation. Catalyzes the final step in the synthesis of UDP-N-acetylmuramoyl-pentapeptide, the precursor of murein.</text>
</comment>
<keyword evidence="16" id="KW-1185">Reference proteome</keyword>
<dbReference type="SUPFAM" id="SSF63418">
    <property type="entry name" value="MurE/MurF N-terminal domain"/>
    <property type="match status" value="1"/>
</dbReference>
<dbReference type="RefSeq" id="WP_171595565.1">
    <property type="nucleotide sequence ID" value="NZ_RZNH01000015.1"/>
</dbReference>
<evidence type="ECO:0000256" key="9">
    <source>
        <dbReference type="ARBA" id="ARBA00023316"/>
    </source>
</evidence>
<dbReference type="InterPro" id="IPR013221">
    <property type="entry name" value="Mur_ligase_cen"/>
</dbReference>
<evidence type="ECO:0000259" key="13">
    <source>
        <dbReference type="Pfam" id="PF02875"/>
    </source>
</evidence>
<dbReference type="InterPro" id="IPR036615">
    <property type="entry name" value="Mur_ligase_C_dom_sf"/>
</dbReference>
<keyword evidence="8 10" id="KW-0131">Cell cycle</keyword>
<dbReference type="Gene3D" id="3.40.1390.10">
    <property type="entry name" value="MurE/MurF, N-terminal domain"/>
    <property type="match status" value="1"/>
</dbReference>
<keyword evidence="9 10" id="KW-0961">Cell wall biogenesis/degradation</keyword>
<comment type="pathway">
    <text evidence="10 11">Cell wall biogenesis; peptidoglycan biosynthesis.</text>
</comment>
<keyword evidence="3 10" id="KW-0132">Cell division</keyword>
<dbReference type="PANTHER" id="PTHR43024:SF1">
    <property type="entry name" value="UDP-N-ACETYLMURAMOYL-TRIPEPTIDE--D-ALANYL-D-ALANINE LIGASE"/>
    <property type="match status" value="1"/>
</dbReference>
<keyword evidence="6 10" id="KW-0133">Cell shape</keyword>
<dbReference type="Pfam" id="PF08245">
    <property type="entry name" value="Mur_ligase_M"/>
    <property type="match status" value="1"/>
</dbReference>
<dbReference type="SUPFAM" id="SSF53623">
    <property type="entry name" value="MurD-like peptide ligases, catalytic domain"/>
    <property type="match status" value="1"/>
</dbReference>
<evidence type="ECO:0000256" key="3">
    <source>
        <dbReference type="ARBA" id="ARBA00022618"/>
    </source>
</evidence>
<dbReference type="Proteomes" id="UP000732105">
    <property type="component" value="Unassembled WGS sequence"/>
</dbReference>
<keyword evidence="1 10" id="KW-0963">Cytoplasm</keyword>
<evidence type="ECO:0000256" key="8">
    <source>
        <dbReference type="ARBA" id="ARBA00023306"/>
    </source>
</evidence>
<dbReference type="EC" id="6.3.2.10" evidence="10 11"/>
<dbReference type="InterPro" id="IPR000713">
    <property type="entry name" value="Mur_ligase_N"/>
</dbReference>